<reference evidence="1 2" key="1">
    <citation type="journal article" date="2024" name="Pathogens">
        <title>Characterization of a Novel Species of Legionella Isolated from a Healthcare Facility: Legionella resiliens sp. nov.</title>
        <authorList>
            <person name="Cristino S."/>
            <person name="Pascale M.R."/>
            <person name="Marino F."/>
            <person name="Derelitto C."/>
            <person name="Salaris S."/>
            <person name="Orsini M."/>
            <person name="Squarzoni S."/>
            <person name="Grottola A."/>
            <person name="Girolamini L."/>
        </authorList>
    </citation>
    <scope>NUCLEOTIDE SEQUENCE [LARGE SCALE GENOMIC DNA]</scope>
    <source>
        <strain evidence="1 2">8cVS16</strain>
    </source>
</reference>
<dbReference type="EMBL" id="JAJTND010000004">
    <property type="protein sequence ID" value="MCE3532970.1"/>
    <property type="molecule type" value="Genomic_DNA"/>
</dbReference>
<dbReference type="Pfam" id="PF07722">
    <property type="entry name" value="Peptidase_C26"/>
    <property type="match status" value="1"/>
</dbReference>
<dbReference type="PROSITE" id="PS51273">
    <property type="entry name" value="GATASE_TYPE_1"/>
    <property type="match status" value="1"/>
</dbReference>
<dbReference type="Gene3D" id="3.40.50.880">
    <property type="match status" value="1"/>
</dbReference>
<dbReference type="InterPro" id="IPR029062">
    <property type="entry name" value="Class_I_gatase-like"/>
</dbReference>
<dbReference type="Proteomes" id="UP001320170">
    <property type="component" value="Unassembled WGS sequence"/>
</dbReference>
<keyword evidence="2" id="KW-1185">Reference proteome</keyword>
<evidence type="ECO:0000313" key="2">
    <source>
        <dbReference type="Proteomes" id="UP001320170"/>
    </source>
</evidence>
<comment type="caution">
    <text evidence="1">The sequence shown here is derived from an EMBL/GenBank/DDBJ whole genome shotgun (WGS) entry which is preliminary data.</text>
</comment>
<proteinExistence type="predicted"/>
<name>A0ABS8X6Y0_9GAMM</name>
<dbReference type="SUPFAM" id="SSF52317">
    <property type="entry name" value="Class I glutamine amidotransferase-like"/>
    <property type="match status" value="1"/>
</dbReference>
<organism evidence="1 2">
    <name type="scientific">Legionella resiliens</name>
    <dbReference type="NCBI Taxonomy" id="2905958"/>
    <lineage>
        <taxon>Bacteria</taxon>
        <taxon>Pseudomonadati</taxon>
        <taxon>Pseudomonadota</taxon>
        <taxon>Gammaproteobacteria</taxon>
        <taxon>Legionellales</taxon>
        <taxon>Legionellaceae</taxon>
        <taxon>Legionella</taxon>
    </lineage>
</organism>
<evidence type="ECO:0000313" key="1">
    <source>
        <dbReference type="EMBL" id="MCE3532970.1"/>
    </source>
</evidence>
<dbReference type="InterPro" id="IPR011697">
    <property type="entry name" value="Peptidase_C26"/>
</dbReference>
<dbReference type="GO" id="GO:0016787">
    <property type="term" value="F:hydrolase activity"/>
    <property type="evidence" value="ECO:0007669"/>
    <property type="project" value="UniProtKB-KW"/>
</dbReference>
<sequence length="362" mass="40857">MFSRIVSSGWSSINALFSSETRSETSREEKSNYQYALNADEKKQLRHSEEKPKIVALYDENDGAANADLAIQHFKNDGLEVIRVSPDEGLNHPTFANTSIDGIYLPGGSDIDIDNDHDPRKKFEGQLTQLARTQDIPLIGVCRGEQAIGYHNGLEVRDLADYEKHYTHSSANNTANPDLNNTVVVEKGSQLYAALQNEFKDEGKDGPLEYSVTCLHHQHTPDNSSNSKVQVTGRNKFDNTIESVEIKTGKYYSFGVQHHPEVVISSFEDTRKEKISKAEKEAEEARLTANFFDPDIAAYLEYKNAHKIGAAYVKSRDERAARAEMGFFTNQAKKHFLEQESQQKEKQSSDVDVREHHIIFDL</sequence>
<protein>
    <submittedName>
        <fullName evidence="1">Gamma-glutamyl-gamma-aminobutyrate hydrolase family protein</fullName>
    </submittedName>
</protein>
<dbReference type="RefSeq" id="WP_232891009.1">
    <property type="nucleotide sequence ID" value="NZ_JAJSPM010000008.1"/>
</dbReference>
<accession>A0ABS8X6Y0</accession>
<gene>
    <name evidence="1" type="ORF">LXO92_11335</name>
</gene>
<keyword evidence="1" id="KW-0378">Hydrolase</keyword>